<comment type="caution">
    <text evidence="4">The sequence shown here is derived from an EMBL/GenBank/DDBJ whole genome shotgun (WGS) entry which is preliminary data.</text>
</comment>
<dbReference type="PANTHER" id="PTHR43008:SF12">
    <property type="entry name" value="OXIDOREDUCTASE, SHORT CHAIN DEHYDROGENASE_REDUCTASE FAMILY (AFU_ORTHOLOGUE AFUA_6G13830)"/>
    <property type="match status" value="1"/>
</dbReference>
<proteinExistence type="inferred from homology"/>
<evidence type="ECO:0000256" key="3">
    <source>
        <dbReference type="ARBA" id="ARBA00023002"/>
    </source>
</evidence>
<dbReference type="Pfam" id="PF13561">
    <property type="entry name" value="adh_short_C2"/>
    <property type="match status" value="1"/>
</dbReference>
<evidence type="ECO:0000313" key="5">
    <source>
        <dbReference type="Proteomes" id="UP000254866"/>
    </source>
</evidence>
<accession>A0A370TGN8</accession>
<dbReference type="InterPro" id="IPR020904">
    <property type="entry name" value="Sc_DH/Rdtase_CS"/>
</dbReference>
<dbReference type="PROSITE" id="PS00061">
    <property type="entry name" value="ADH_SHORT"/>
    <property type="match status" value="1"/>
</dbReference>
<dbReference type="OrthoDB" id="1888931at2759"/>
<dbReference type="SUPFAM" id="SSF51735">
    <property type="entry name" value="NAD(P)-binding Rossmann-fold domains"/>
    <property type="match status" value="1"/>
</dbReference>
<dbReference type="PRINTS" id="PR00081">
    <property type="entry name" value="GDHRDH"/>
</dbReference>
<organism evidence="4 5">
    <name type="scientific">Venustampulla echinocandica</name>
    <dbReference type="NCBI Taxonomy" id="2656787"/>
    <lineage>
        <taxon>Eukaryota</taxon>
        <taxon>Fungi</taxon>
        <taxon>Dikarya</taxon>
        <taxon>Ascomycota</taxon>
        <taxon>Pezizomycotina</taxon>
        <taxon>Leotiomycetes</taxon>
        <taxon>Helotiales</taxon>
        <taxon>Pleuroascaceae</taxon>
        <taxon>Venustampulla</taxon>
    </lineage>
</organism>
<dbReference type="InterPro" id="IPR036291">
    <property type="entry name" value="NAD(P)-bd_dom_sf"/>
</dbReference>
<dbReference type="GO" id="GO:0050664">
    <property type="term" value="F:oxidoreductase activity, acting on NAD(P)H, oxygen as acceptor"/>
    <property type="evidence" value="ECO:0007669"/>
    <property type="project" value="TreeGrafter"/>
</dbReference>
<dbReference type="Proteomes" id="UP000254866">
    <property type="component" value="Unassembled WGS sequence"/>
</dbReference>
<dbReference type="EMBL" id="NPIC01000007">
    <property type="protein sequence ID" value="RDL34366.1"/>
    <property type="molecule type" value="Genomic_DNA"/>
</dbReference>
<dbReference type="InterPro" id="IPR002347">
    <property type="entry name" value="SDR_fam"/>
</dbReference>
<evidence type="ECO:0000256" key="2">
    <source>
        <dbReference type="ARBA" id="ARBA00022857"/>
    </source>
</evidence>
<reference evidence="4 5" key="1">
    <citation type="journal article" date="2018" name="IMA Fungus">
        <title>IMA Genome-F 9: Draft genome sequence of Annulohypoxylon stygium, Aspergillus mulundensis, Berkeleyomyces basicola (syn. Thielaviopsis basicola), Ceratocystis smalleyi, two Cercospora beticola strains, Coleophoma cylindrospora, Fusarium fracticaudum, Phialophora cf. hyalina, and Morchella septimelata.</title>
        <authorList>
            <person name="Wingfield B.D."/>
            <person name="Bills G.F."/>
            <person name="Dong Y."/>
            <person name="Huang W."/>
            <person name="Nel W.J."/>
            <person name="Swalarsk-Parry B.S."/>
            <person name="Vaghefi N."/>
            <person name="Wilken P.M."/>
            <person name="An Z."/>
            <person name="de Beer Z.W."/>
            <person name="De Vos L."/>
            <person name="Chen L."/>
            <person name="Duong T.A."/>
            <person name="Gao Y."/>
            <person name="Hammerbacher A."/>
            <person name="Kikkert J.R."/>
            <person name="Li Y."/>
            <person name="Li H."/>
            <person name="Li K."/>
            <person name="Li Q."/>
            <person name="Liu X."/>
            <person name="Ma X."/>
            <person name="Naidoo K."/>
            <person name="Pethybridge S.J."/>
            <person name="Sun J."/>
            <person name="Steenkamp E.T."/>
            <person name="van der Nest M.A."/>
            <person name="van Wyk S."/>
            <person name="Wingfield M.J."/>
            <person name="Xiong C."/>
            <person name="Yue Q."/>
            <person name="Zhang X."/>
        </authorList>
    </citation>
    <scope>NUCLEOTIDE SEQUENCE [LARGE SCALE GENOMIC DNA]</scope>
    <source>
        <strain evidence="4 5">BP 5553</strain>
    </source>
</reference>
<keyword evidence="2" id="KW-0521">NADP</keyword>
<dbReference type="FunFam" id="3.40.50.720:FF:000090">
    <property type="entry name" value="NADP-dependent mannitol dehydrogenase"/>
    <property type="match status" value="1"/>
</dbReference>
<keyword evidence="5" id="KW-1185">Reference proteome</keyword>
<evidence type="ECO:0000313" key="4">
    <source>
        <dbReference type="EMBL" id="RDL34366.1"/>
    </source>
</evidence>
<name>A0A370TGN8_9HELO</name>
<dbReference type="GO" id="GO:0019594">
    <property type="term" value="P:mannitol metabolic process"/>
    <property type="evidence" value="ECO:0007669"/>
    <property type="project" value="UniProtKB-ARBA"/>
</dbReference>
<dbReference type="PANTHER" id="PTHR43008">
    <property type="entry name" value="BENZIL REDUCTASE"/>
    <property type="match status" value="1"/>
</dbReference>
<gene>
    <name evidence="4" type="ORF">BP5553_07494</name>
</gene>
<dbReference type="Gene3D" id="3.40.50.720">
    <property type="entry name" value="NAD(P)-binding Rossmann-like Domain"/>
    <property type="match status" value="1"/>
</dbReference>
<dbReference type="GO" id="GO:0050085">
    <property type="term" value="F:mannitol 2-dehydrogenase (NADP+) activity"/>
    <property type="evidence" value="ECO:0007669"/>
    <property type="project" value="UniProtKB-ARBA"/>
</dbReference>
<dbReference type="RefSeq" id="XP_031867348.1">
    <property type="nucleotide sequence ID" value="XM_032016117.1"/>
</dbReference>
<dbReference type="PRINTS" id="PR00080">
    <property type="entry name" value="SDRFAMILY"/>
</dbReference>
<dbReference type="CDD" id="cd05352">
    <property type="entry name" value="MDH-like_SDR_c"/>
    <property type="match status" value="1"/>
</dbReference>
<protein>
    <recommendedName>
        <fullName evidence="6">Oxidoreductase</fullName>
    </recommendedName>
</protein>
<sequence>MPLSKPAPSHVLSQFSLKGKTALVTGGSRGIGLEVVTGLAEAGANVAFTYSTTSAIESDALASKIASATGVTIKAYKSDVRDAKAISETLAQVVNDFGALEVVVANAGIATHIPALDYTPEQFSEIMRVNLDGAFYTAQAAGKIFEKQGHGNIIFTASVSAILVNVPQKQMAYNASKAAVVQMARCLAVEWVDFARVNCVSPGFIATDMLSVHPEEWRAQWFSMIPAARLCDPCELKGAYVFLASNASSYMTGANMVIDGAYTLP</sequence>
<keyword evidence="3" id="KW-0560">Oxidoreductase</keyword>
<dbReference type="AlphaFoldDB" id="A0A370TGN8"/>
<evidence type="ECO:0000256" key="1">
    <source>
        <dbReference type="ARBA" id="ARBA00006484"/>
    </source>
</evidence>
<dbReference type="STRING" id="2656787.A0A370TGN8"/>
<comment type="similarity">
    <text evidence="1">Belongs to the short-chain dehydrogenases/reductases (SDR) family.</text>
</comment>
<dbReference type="GeneID" id="43600343"/>
<evidence type="ECO:0008006" key="6">
    <source>
        <dbReference type="Google" id="ProtNLM"/>
    </source>
</evidence>